<evidence type="ECO:0000256" key="4">
    <source>
        <dbReference type="ARBA" id="ARBA00022771"/>
    </source>
</evidence>
<dbReference type="Gene3D" id="1.10.287.1490">
    <property type="match status" value="1"/>
</dbReference>
<evidence type="ECO:0000256" key="9">
    <source>
        <dbReference type="SAM" id="MobiDB-lite"/>
    </source>
</evidence>
<evidence type="ECO:0000256" key="6">
    <source>
        <dbReference type="ARBA" id="ARBA00023054"/>
    </source>
</evidence>
<dbReference type="GO" id="GO:0005634">
    <property type="term" value="C:nucleus"/>
    <property type="evidence" value="ECO:0007669"/>
    <property type="project" value="TreeGrafter"/>
</dbReference>
<dbReference type="Gene3D" id="1.20.5.990">
    <property type="entry name" value="Nemo cc2-lz domain - 1d5 darpin complex"/>
    <property type="match status" value="1"/>
</dbReference>
<dbReference type="PANTHER" id="PTHR31553">
    <property type="entry name" value="NF-KAPPA-B ESSENTIAL MODULATOR"/>
    <property type="match status" value="1"/>
</dbReference>
<dbReference type="Gene3D" id="1.20.5.390">
    <property type="entry name" value="L1 transposable element, trimerization domain"/>
    <property type="match status" value="1"/>
</dbReference>
<keyword evidence="4 7" id="KW-0863">Zinc-finger</keyword>
<evidence type="ECO:0000313" key="12">
    <source>
        <dbReference type="EnsemblMetazoa" id="CapteP217122"/>
    </source>
</evidence>
<feature type="compositionally biased region" description="Basic and acidic residues" evidence="9">
    <location>
        <begin position="592"/>
        <end position="604"/>
    </location>
</feature>
<evidence type="ECO:0000259" key="10">
    <source>
        <dbReference type="PROSITE" id="PS51801"/>
    </source>
</evidence>
<dbReference type="EMBL" id="KB292699">
    <property type="protein sequence ID" value="ELU17100.1"/>
    <property type="molecule type" value="Genomic_DNA"/>
</dbReference>
<dbReference type="HOGENOM" id="CLU_377337_0_0_1"/>
<keyword evidence="2" id="KW-0963">Cytoplasm</keyword>
<keyword evidence="5" id="KW-0862">Zinc</keyword>
<evidence type="ECO:0000256" key="3">
    <source>
        <dbReference type="ARBA" id="ARBA00022723"/>
    </source>
</evidence>
<evidence type="ECO:0000256" key="5">
    <source>
        <dbReference type="ARBA" id="ARBA00022833"/>
    </source>
</evidence>
<dbReference type="OrthoDB" id="6343844at2759"/>
<feature type="coiled-coil region" evidence="8">
    <location>
        <begin position="311"/>
        <end position="345"/>
    </location>
</feature>
<feature type="coiled-coil region" evidence="8">
    <location>
        <begin position="60"/>
        <end position="94"/>
    </location>
</feature>
<dbReference type="STRING" id="283909.R7VKV6"/>
<proteinExistence type="predicted"/>
<keyword evidence="13" id="KW-1185">Reference proteome</keyword>
<evidence type="ECO:0000256" key="2">
    <source>
        <dbReference type="ARBA" id="ARBA00022490"/>
    </source>
</evidence>
<dbReference type="AlphaFoldDB" id="R7VKV6"/>
<feature type="coiled-coil region" evidence="8">
    <location>
        <begin position="393"/>
        <end position="459"/>
    </location>
</feature>
<evidence type="ECO:0000256" key="1">
    <source>
        <dbReference type="ARBA" id="ARBA00004496"/>
    </source>
</evidence>
<dbReference type="InterPro" id="IPR032419">
    <property type="entry name" value="CC2-LZ_dom"/>
</dbReference>
<feature type="compositionally biased region" description="Polar residues" evidence="9">
    <location>
        <begin position="622"/>
        <end position="633"/>
    </location>
</feature>
<protein>
    <recommendedName>
        <fullName evidence="10">CCHC NOA-type domain-containing protein</fullName>
    </recommendedName>
</protein>
<feature type="domain" description="CCHC NOA-type" evidence="10">
    <location>
        <begin position="702"/>
        <end position="732"/>
    </location>
</feature>
<evidence type="ECO:0000313" key="13">
    <source>
        <dbReference type="Proteomes" id="UP000014760"/>
    </source>
</evidence>
<evidence type="ECO:0000256" key="8">
    <source>
        <dbReference type="SAM" id="Coils"/>
    </source>
</evidence>
<dbReference type="InterPro" id="IPR034735">
    <property type="entry name" value="NEMO_ZF"/>
</dbReference>
<evidence type="ECO:0000313" key="11">
    <source>
        <dbReference type="EMBL" id="ELU17100.1"/>
    </source>
</evidence>
<reference evidence="12" key="3">
    <citation type="submission" date="2015-06" db="UniProtKB">
        <authorList>
            <consortium name="EnsemblMetazoa"/>
        </authorList>
    </citation>
    <scope>IDENTIFICATION</scope>
</reference>
<reference evidence="13" key="1">
    <citation type="submission" date="2012-12" db="EMBL/GenBank/DDBJ databases">
        <authorList>
            <person name="Hellsten U."/>
            <person name="Grimwood J."/>
            <person name="Chapman J.A."/>
            <person name="Shapiro H."/>
            <person name="Aerts A."/>
            <person name="Otillar R.P."/>
            <person name="Terry A.Y."/>
            <person name="Boore J.L."/>
            <person name="Simakov O."/>
            <person name="Marletaz F."/>
            <person name="Cho S.-J."/>
            <person name="Edsinger-Gonzales E."/>
            <person name="Havlak P."/>
            <person name="Kuo D.-H."/>
            <person name="Larsson T."/>
            <person name="Lv J."/>
            <person name="Arendt D."/>
            <person name="Savage R."/>
            <person name="Osoegawa K."/>
            <person name="de Jong P."/>
            <person name="Lindberg D.R."/>
            <person name="Seaver E.C."/>
            <person name="Weisblat D.A."/>
            <person name="Putnam N.H."/>
            <person name="Grigoriev I.V."/>
            <person name="Rokhsar D.S."/>
        </authorList>
    </citation>
    <scope>NUCLEOTIDE SEQUENCE</scope>
    <source>
        <strain evidence="13">I ESC-2004</strain>
    </source>
</reference>
<keyword evidence="6 8" id="KW-0175">Coiled coil</keyword>
<dbReference type="EMBL" id="AMQN01004120">
    <property type="status" value="NOT_ANNOTATED_CDS"/>
    <property type="molecule type" value="Genomic_DNA"/>
</dbReference>
<dbReference type="GO" id="GO:0043122">
    <property type="term" value="P:regulation of canonical NF-kappaB signal transduction"/>
    <property type="evidence" value="ECO:0007669"/>
    <property type="project" value="TreeGrafter"/>
</dbReference>
<dbReference type="EnsemblMetazoa" id="CapteT217122">
    <property type="protein sequence ID" value="CapteP217122"/>
    <property type="gene ID" value="CapteG217122"/>
</dbReference>
<reference evidence="11 13" key="2">
    <citation type="journal article" date="2013" name="Nature">
        <title>Insights into bilaterian evolution from three spiralian genomes.</title>
        <authorList>
            <person name="Simakov O."/>
            <person name="Marletaz F."/>
            <person name="Cho S.J."/>
            <person name="Edsinger-Gonzales E."/>
            <person name="Havlak P."/>
            <person name="Hellsten U."/>
            <person name="Kuo D.H."/>
            <person name="Larsson T."/>
            <person name="Lv J."/>
            <person name="Arendt D."/>
            <person name="Savage R."/>
            <person name="Osoegawa K."/>
            <person name="de Jong P."/>
            <person name="Grimwood J."/>
            <person name="Chapman J.A."/>
            <person name="Shapiro H."/>
            <person name="Aerts A."/>
            <person name="Otillar R.P."/>
            <person name="Terry A.Y."/>
            <person name="Boore J.L."/>
            <person name="Grigoriev I.V."/>
            <person name="Lindberg D.R."/>
            <person name="Seaver E.C."/>
            <person name="Weisblat D.A."/>
            <person name="Putnam N.H."/>
            <person name="Rokhsar D.S."/>
        </authorList>
    </citation>
    <scope>NUCLEOTIDE SEQUENCE</scope>
    <source>
        <strain evidence="11 13">I ESC-2004</strain>
    </source>
</reference>
<feature type="coiled-coil region" evidence="8">
    <location>
        <begin position="120"/>
        <end position="250"/>
    </location>
</feature>
<evidence type="ECO:0000256" key="7">
    <source>
        <dbReference type="PROSITE-ProRule" id="PRU01142"/>
    </source>
</evidence>
<sequence length="735" mass="84626">MTQNEVPHLKLSVGHPPSSGASDFSILTTPPRSNGTLSQTGFPFRRATIPQKDEELSIRMMEMLNENQELRGNLQESTQAMKDAFAQIQKWKADSESSRKEMLNKCEASVQVVTRFKHMLQERDTQIAQLKLEIQQLKLDVITQDPVAINNELRQKNSELRGLRNHIEELELGSSHNKEQLDQMAVYKESLKKELQELRLNRDKINMEIATFKAEQEVHRRARIRAEESAQQLREQVDRLREENRIIRQHSSPGSSSAGSSAFVLVQGSPATDPKVASAMPNMQLDTTMADIDGRDPENSEEEREAWHLEKADLALKLDQKEKELSELRDQFHQVTAEMKQLQQENQEKCQHLHQQIGQLQHHLTDAKESQSHNSHQDITVLKSQVVSLMCEVSESQNKRQTIEQENQGLRERCSDLERKFSNLQRQLKTTRDEDDNLIQTLRHNVKTLEAKTQTQNNELDARSKGYEELHQTHSQLCKDYRDLYLKCEALKANAVAAPSQTSFEQEPSRDALMAKLLAASETLDTKKRLIHDLMREKTEMQSQIEMIPVHEAQLEVYKQDFETERRLKEDEQRTREDLAFQLRQVKAEKLQLQEQLSRSRGDPRLSSSPASYPGFPPPQRPQNYASQASHSSGVHEYSGRPGHFPYGHDMCDLSPRSASPFQGVTDRNVLQNTDATLENLRLQEENPIRMRAEYQDAKPPPDRSTTYECPKCKRVTSDLESLERHFVDCLDSDH</sequence>
<dbReference type="PROSITE" id="PS51801">
    <property type="entry name" value="ZF_CCHC_NOA"/>
    <property type="match status" value="1"/>
</dbReference>
<feature type="compositionally biased region" description="Polar residues" evidence="9">
    <location>
        <begin position="19"/>
        <end position="41"/>
    </location>
</feature>
<dbReference type="GO" id="GO:0008270">
    <property type="term" value="F:zinc ion binding"/>
    <property type="evidence" value="ECO:0007669"/>
    <property type="project" value="UniProtKB-KW"/>
</dbReference>
<dbReference type="GO" id="GO:0070530">
    <property type="term" value="F:K63-linked polyubiquitin modification-dependent protein binding"/>
    <property type="evidence" value="ECO:0007669"/>
    <property type="project" value="InterPro"/>
</dbReference>
<dbReference type="GO" id="GO:0005737">
    <property type="term" value="C:cytoplasm"/>
    <property type="evidence" value="ECO:0007669"/>
    <property type="project" value="UniProtKB-SubCell"/>
</dbReference>
<dbReference type="InterPro" id="IPR051301">
    <property type="entry name" value="Optineurin/NFkB_EssMod"/>
</dbReference>
<feature type="region of interest" description="Disordered" evidence="9">
    <location>
        <begin position="592"/>
        <end position="642"/>
    </location>
</feature>
<feature type="region of interest" description="Disordered" evidence="9">
    <location>
        <begin position="1"/>
        <end position="41"/>
    </location>
</feature>
<dbReference type="OMA" id="KCGMILP"/>
<dbReference type="Pfam" id="PF16516">
    <property type="entry name" value="CC2-LZ"/>
    <property type="match status" value="1"/>
</dbReference>
<name>R7VKV6_CAPTE</name>
<dbReference type="PANTHER" id="PTHR31553:SF1">
    <property type="entry name" value="NF-KAPPA-B ESSENTIAL MODULATOR"/>
    <property type="match status" value="1"/>
</dbReference>
<organism evidence="11">
    <name type="scientific">Capitella teleta</name>
    <name type="common">Polychaete worm</name>
    <dbReference type="NCBI Taxonomy" id="283909"/>
    <lineage>
        <taxon>Eukaryota</taxon>
        <taxon>Metazoa</taxon>
        <taxon>Spiralia</taxon>
        <taxon>Lophotrochozoa</taxon>
        <taxon>Annelida</taxon>
        <taxon>Polychaeta</taxon>
        <taxon>Sedentaria</taxon>
        <taxon>Scolecida</taxon>
        <taxon>Capitellidae</taxon>
        <taxon>Capitella</taxon>
    </lineage>
</organism>
<dbReference type="Proteomes" id="UP000014760">
    <property type="component" value="Unassembled WGS sequence"/>
</dbReference>
<comment type="subcellular location">
    <subcellularLocation>
        <location evidence="1">Cytoplasm</location>
    </subcellularLocation>
</comment>
<keyword evidence="3" id="KW-0479">Metal-binding</keyword>
<accession>R7VKV6</accession>
<gene>
    <name evidence="11" type="ORF">CAPTEDRAFT_217122</name>
</gene>